<sequence length="188" mass="20879">MVKITDVTWKQIAPTSQLANYGDGNGDFSVPAFKEFGLAELRATTNGFSSELIVSESGEKAPNVVYRGKPTNNRVVAIKRFSRQSWPDPHQFVNEAAGVGKLRHKRLVNLIGCCAEGDERLLVAEYMPNDTLSKHLFHCMLWKITDEFELAPMLYQAPRNGYIFLIKIDSETDSFGESGCCSGEVVGK</sequence>
<keyword evidence="12" id="KW-0449">Lipoprotein</keyword>
<gene>
    <name evidence="16" type="ORF">COLO4_03788</name>
</gene>
<evidence type="ECO:0000256" key="1">
    <source>
        <dbReference type="ARBA" id="ARBA00004193"/>
    </source>
</evidence>
<dbReference type="GO" id="GO:0009742">
    <property type="term" value="P:brassinosteroid mediated signaling pathway"/>
    <property type="evidence" value="ECO:0007669"/>
    <property type="project" value="InterPro"/>
</dbReference>
<dbReference type="EMBL" id="AWUE01010644">
    <property type="protein sequence ID" value="OMP11483.1"/>
    <property type="molecule type" value="Genomic_DNA"/>
</dbReference>
<keyword evidence="8" id="KW-0547">Nucleotide-binding</keyword>
<keyword evidence="17" id="KW-1185">Reference proteome</keyword>
<dbReference type="STRING" id="93759.A0A1R3KWJ3"/>
<evidence type="ECO:0000256" key="7">
    <source>
        <dbReference type="ARBA" id="ARBA00022707"/>
    </source>
</evidence>
<dbReference type="PANTHER" id="PTHR45863:SF8">
    <property type="entry name" value="PROTEIN KINASE DOMAIN-CONTAINING PROTEIN"/>
    <property type="match status" value="1"/>
</dbReference>
<evidence type="ECO:0000256" key="10">
    <source>
        <dbReference type="ARBA" id="ARBA00022840"/>
    </source>
</evidence>
<evidence type="ECO:0000256" key="8">
    <source>
        <dbReference type="ARBA" id="ARBA00022741"/>
    </source>
</evidence>
<evidence type="ECO:0000256" key="12">
    <source>
        <dbReference type="ARBA" id="ARBA00023288"/>
    </source>
</evidence>
<dbReference type="Gene3D" id="3.30.200.20">
    <property type="entry name" value="Phosphorylase Kinase, domain 1"/>
    <property type="match status" value="1"/>
</dbReference>
<dbReference type="InterPro" id="IPR045845">
    <property type="entry name" value="BSK"/>
</dbReference>
<evidence type="ECO:0000256" key="3">
    <source>
        <dbReference type="ARBA" id="ARBA00012513"/>
    </source>
</evidence>
<dbReference type="InterPro" id="IPR001245">
    <property type="entry name" value="Ser-Thr/Tyr_kinase_cat_dom"/>
</dbReference>
<proteinExistence type="inferred from homology"/>
<dbReference type="InterPro" id="IPR011009">
    <property type="entry name" value="Kinase-like_dom_sf"/>
</dbReference>
<comment type="catalytic activity">
    <reaction evidence="14">
        <text>L-seryl-[protein] + ATP = O-phospho-L-seryl-[protein] + ADP + H(+)</text>
        <dbReference type="Rhea" id="RHEA:17989"/>
        <dbReference type="Rhea" id="RHEA-COMP:9863"/>
        <dbReference type="Rhea" id="RHEA-COMP:11604"/>
        <dbReference type="ChEBI" id="CHEBI:15378"/>
        <dbReference type="ChEBI" id="CHEBI:29999"/>
        <dbReference type="ChEBI" id="CHEBI:30616"/>
        <dbReference type="ChEBI" id="CHEBI:83421"/>
        <dbReference type="ChEBI" id="CHEBI:456216"/>
        <dbReference type="EC" id="2.7.11.1"/>
    </reaction>
</comment>
<evidence type="ECO:0000256" key="5">
    <source>
        <dbReference type="ARBA" id="ARBA00022527"/>
    </source>
</evidence>
<evidence type="ECO:0000256" key="13">
    <source>
        <dbReference type="ARBA" id="ARBA00047899"/>
    </source>
</evidence>
<evidence type="ECO:0000313" key="17">
    <source>
        <dbReference type="Proteomes" id="UP000187203"/>
    </source>
</evidence>
<comment type="caution">
    <text evidence="16">The sequence shown here is derived from an EMBL/GenBank/DDBJ whole genome shotgun (WGS) entry which is preliminary data.</text>
</comment>
<dbReference type="GO" id="GO:0004674">
    <property type="term" value="F:protein serine/threonine kinase activity"/>
    <property type="evidence" value="ECO:0007669"/>
    <property type="project" value="UniProtKB-KW"/>
</dbReference>
<comment type="subcellular location">
    <subcellularLocation>
        <location evidence="1">Cell membrane</location>
        <topology evidence="1">Lipid-anchor</topology>
    </subcellularLocation>
</comment>
<dbReference type="Proteomes" id="UP000187203">
    <property type="component" value="Unassembled WGS sequence"/>
</dbReference>
<dbReference type="GO" id="GO:0005886">
    <property type="term" value="C:plasma membrane"/>
    <property type="evidence" value="ECO:0007669"/>
    <property type="project" value="UniProtKB-SubCell"/>
</dbReference>
<dbReference type="GO" id="GO:0005524">
    <property type="term" value="F:ATP binding"/>
    <property type="evidence" value="ECO:0007669"/>
    <property type="project" value="UniProtKB-KW"/>
</dbReference>
<accession>A0A1R3KWJ3</accession>
<feature type="domain" description="Serine-threonine/tyrosine-protein kinase catalytic" evidence="15">
    <location>
        <begin position="65"/>
        <end position="137"/>
    </location>
</feature>
<protein>
    <recommendedName>
        <fullName evidence="3">non-specific serine/threonine protein kinase</fullName>
        <ecNumber evidence="3">2.7.11.1</ecNumber>
    </recommendedName>
</protein>
<dbReference type="AlphaFoldDB" id="A0A1R3KWJ3"/>
<name>A0A1R3KWJ3_9ROSI</name>
<keyword evidence="5" id="KW-0723">Serine/threonine-protein kinase</keyword>
<evidence type="ECO:0000256" key="11">
    <source>
        <dbReference type="ARBA" id="ARBA00023136"/>
    </source>
</evidence>
<reference evidence="17" key="1">
    <citation type="submission" date="2013-09" db="EMBL/GenBank/DDBJ databases">
        <title>Corchorus olitorius genome sequencing.</title>
        <authorList>
            <person name="Alam M."/>
            <person name="Haque M.S."/>
            <person name="Islam M.S."/>
            <person name="Emdad E.M."/>
            <person name="Islam M.M."/>
            <person name="Ahmed B."/>
            <person name="Halim A."/>
            <person name="Hossen Q.M.M."/>
            <person name="Hossain M.Z."/>
            <person name="Ahmed R."/>
            <person name="Khan M.M."/>
            <person name="Islam R."/>
            <person name="Rashid M.M."/>
            <person name="Khan S.A."/>
            <person name="Rahman M.S."/>
            <person name="Alam M."/>
            <person name="Yahiya A.S."/>
            <person name="Khan M.S."/>
            <person name="Azam M.S."/>
            <person name="Haque T."/>
            <person name="Lashkar M.Z.H."/>
            <person name="Akhand A.I."/>
            <person name="Morshed G."/>
            <person name="Roy S."/>
            <person name="Uddin K.S."/>
            <person name="Rabeya T."/>
            <person name="Hossain A.S."/>
            <person name="Chowdhury A."/>
            <person name="Snigdha A.R."/>
            <person name="Mortoza M.S."/>
            <person name="Matin S.A."/>
            <person name="Hoque S.M.E."/>
            <person name="Islam M.K."/>
            <person name="Roy D.K."/>
            <person name="Haider R."/>
            <person name="Moosa M.M."/>
            <person name="Elias S.M."/>
            <person name="Hasan A.M."/>
            <person name="Jahan S."/>
            <person name="Shafiuddin M."/>
            <person name="Mahmood N."/>
            <person name="Shommy N.S."/>
        </authorList>
    </citation>
    <scope>NUCLEOTIDE SEQUENCE [LARGE SCALE GENOMIC DNA]</scope>
    <source>
        <strain evidence="17">cv. O-4</strain>
    </source>
</reference>
<evidence type="ECO:0000256" key="9">
    <source>
        <dbReference type="ARBA" id="ARBA00022777"/>
    </source>
</evidence>
<dbReference type="EC" id="2.7.11.1" evidence="3"/>
<evidence type="ECO:0000256" key="6">
    <source>
        <dbReference type="ARBA" id="ARBA00022679"/>
    </source>
</evidence>
<comment type="catalytic activity">
    <reaction evidence="13">
        <text>L-threonyl-[protein] + ATP = O-phospho-L-threonyl-[protein] + ADP + H(+)</text>
        <dbReference type="Rhea" id="RHEA:46608"/>
        <dbReference type="Rhea" id="RHEA-COMP:11060"/>
        <dbReference type="Rhea" id="RHEA-COMP:11605"/>
        <dbReference type="ChEBI" id="CHEBI:15378"/>
        <dbReference type="ChEBI" id="CHEBI:30013"/>
        <dbReference type="ChEBI" id="CHEBI:30616"/>
        <dbReference type="ChEBI" id="CHEBI:61977"/>
        <dbReference type="ChEBI" id="CHEBI:456216"/>
        <dbReference type="EC" id="2.7.11.1"/>
    </reaction>
</comment>
<dbReference type="PANTHER" id="PTHR45863">
    <property type="entry name" value="SERINE/THREONINE-PROTEIN KINASE BSK5"/>
    <property type="match status" value="1"/>
</dbReference>
<dbReference type="SUPFAM" id="SSF56112">
    <property type="entry name" value="Protein kinase-like (PK-like)"/>
    <property type="match status" value="1"/>
</dbReference>
<organism evidence="16 17">
    <name type="scientific">Corchorus olitorius</name>
    <dbReference type="NCBI Taxonomy" id="93759"/>
    <lineage>
        <taxon>Eukaryota</taxon>
        <taxon>Viridiplantae</taxon>
        <taxon>Streptophyta</taxon>
        <taxon>Embryophyta</taxon>
        <taxon>Tracheophyta</taxon>
        <taxon>Spermatophyta</taxon>
        <taxon>Magnoliopsida</taxon>
        <taxon>eudicotyledons</taxon>
        <taxon>Gunneridae</taxon>
        <taxon>Pentapetalae</taxon>
        <taxon>rosids</taxon>
        <taxon>malvids</taxon>
        <taxon>Malvales</taxon>
        <taxon>Malvaceae</taxon>
        <taxon>Grewioideae</taxon>
        <taxon>Apeibeae</taxon>
        <taxon>Corchorus</taxon>
    </lineage>
</organism>
<evidence type="ECO:0000259" key="15">
    <source>
        <dbReference type="Pfam" id="PF07714"/>
    </source>
</evidence>
<keyword evidence="9" id="KW-0418">Kinase</keyword>
<keyword evidence="6" id="KW-0808">Transferase</keyword>
<dbReference type="FunFam" id="3.30.200.20:FF:000154">
    <property type="entry name" value="probable serine/threonine-protein kinase At4g35230"/>
    <property type="match status" value="1"/>
</dbReference>
<keyword evidence="4" id="KW-1003">Cell membrane</keyword>
<dbReference type="Pfam" id="PF07714">
    <property type="entry name" value="PK_Tyr_Ser-Thr"/>
    <property type="match status" value="1"/>
</dbReference>
<evidence type="ECO:0000256" key="2">
    <source>
        <dbReference type="ARBA" id="ARBA00008684"/>
    </source>
</evidence>
<evidence type="ECO:0000256" key="4">
    <source>
        <dbReference type="ARBA" id="ARBA00022475"/>
    </source>
</evidence>
<keyword evidence="11" id="KW-0472">Membrane</keyword>
<keyword evidence="10" id="KW-0067">ATP-binding</keyword>
<evidence type="ECO:0000313" key="16">
    <source>
        <dbReference type="EMBL" id="OMP11483.1"/>
    </source>
</evidence>
<keyword evidence="7" id="KW-0519">Myristate</keyword>
<comment type="similarity">
    <text evidence="2">Belongs to the protein kinase superfamily. Ser/Thr protein kinase family.</text>
</comment>
<dbReference type="OrthoDB" id="1905385at2759"/>
<evidence type="ECO:0000256" key="14">
    <source>
        <dbReference type="ARBA" id="ARBA00048679"/>
    </source>
</evidence>